<dbReference type="InterPro" id="IPR001437">
    <property type="entry name" value="Tscrpt_elong_fac_GreA/B_C"/>
</dbReference>
<name>A0A2C9ENN8_PSEPH</name>
<dbReference type="GO" id="GO:0032784">
    <property type="term" value="P:regulation of DNA-templated transcription elongation"/>
    <property type="evidence" value="ECO:0007669"/>
    <property type="project" value="InterPro"/>
</dbReference>
<dbReference type="Pfam" id="PF01272">
    <property type="entry name" value="GreA_GreB"/>
    <property type="match status" value="1"/>
</dbReference>
<keyword evidence="2" id="KW-0808">Transferase</keyword>
<dbReference type="GO" id="GO:0003677">
    <property type="term" value="F:DNA binding"/>
    <property type="evidence" value="ECO:0007669"/>
    <property type="project" value="InterPro"/>
</dbReference>
<dbReference type="InterPro" id="IPR029462">
    <property type="entry name" value="Rnk_N"/>
</dbReference>
<dbReference type="InterPro" id="IPR016181">
    <property type="entry name" value="Acyl_CoA_acyltransferase"/>
</dbReference>
<dbReference type="SUPFAM" id="SSF55729">
    <property type="entry name" value="Acyl-CoA N-acyltransferases (Nat)"/>
    <property type="match status" value="1"/>
</dbReference>
<dbReference type="InterPro" id="IPR000182">
    <property type="entry name" value="GNAT_dom"/>
</dbReference>
<dbReference type="GO" id="GO:0016747">
    <property type="term" value="F:acyltransferase activity, transferring groups other than amino-acyl groups"/>
    <property type="evidence" value="ECO:0007669"/>
    <property type="project" value="InterPro"/>
</dbReference>
<accession>A0A2C9ENN8</accession>
<dbReference type="Pfam" id="PF13302">
    <property type="entry name" value="Acetyltransf_3"/>
    <property type="match status" value="1"/>
</dbReference>
<protein>
    <submittedName>
        <fullName evidence="2">Acetyltransferase, GNAT family</fullName>
    </submittedName>
</protein>
<gene>
    <name evidence="2" type="ORF">PFLCHA0_c34880</name>
</gene>
<dbReference type="GO" id="GO:0070063">
    <property type="term" value="F:RNA polymerase binding"/>
    <property type="evidence" value="ECO:0007669"/>
    <property type="project" value="InterPro"/>
</dbReference>
<dbReference type="HOGENOM" id="CLU_867834_0_0_6"/>
<dbReference type="EMBL" id="CP003190">
    <property type="protein sequence ID" value="AGL85257.1"/>
    <property type="molecule type" value="Genomic_DNA"/>
</dbReference>
<evidence type="ECO:0000313" key="2">
    <source>
        <dbReference type="EMBL" id="AGL85257.1"/>
    </source>
</evidence>
<feature type="domain" description="N-acetyltransferase" evidence="1">
    <location>
        <begin position="86"/>
        <end position="223"/>
    </location>
</feature>
<dbReference type="PANTHER" id="PTHR30437:SF5">
    <property type="entry name" value="REGULATOR OF NUCLEOSIDE DIPHOSPHATE KINASE"/>
    <property type="match status" value="1"/>
</dbReference>
<dbReference type="GO" id="GO:0006354">
    <property type="term" value="P:DNA-templated transcription elongation"/>
    <property type="evidence" value="ECO:0007669"/>
    <property type="project" value="TreeGrafter"/>
</dbReference>
<dbReference type="InterPro" id="IPR023459">
    <property type="entry name" value="Tscrpt_elong_fac_GreA/B_fam"/>
</dbReference>
<sequence>MEQPAANLWTGSWGRTMVSSNTPGCSPFLAVYLKMRGCRRTVMTIAMKGFHSLQISVVKMNKPFITLCPEITRAHALTLMDWLEDERVTCFLSDSRHVSRSIEQVIDRTQLPILTHLFNRDGRFFMAYDRHDAPVGFVRLVKTGSNCEIVLVIGDSDKWGRNLGARTIREGMKLAFLDMRAEKLIAKIHPDNTRSLKAFQRSGFVLESETPTLKSFSMTAERYLQFLREGTVVDSTEIYITEIDKARLESLIVFEQGPTIVELEHELERAIVVKPQQVARNVITMNSRALLQLDDEEIEVALVYPEDADSTAGKHSVYSDIGAAILGYQEGDTIDWRISDRTRRIEIRKVLYQPEAAGDFHL</sequence>
<organism evidence="2 3">
    <name type="scientific">Pseudomonas protegens (strain DSM 19095 / LMG 27888 / CFBP 6595 / CHA0)</name>
    <dbReference type="NCBI Taxonomy" id="1124983"/>
    <lineage>
        <taxon>Bacteria</taxon>
        <taxon>Pseudomonadati</taxon>
        <taxon>Pseudomonadota</taxon>
        <taxon>Gammaproteobacteria</taxon>
        <taxon>Pseudomonadales</taxon>
        <taxon>Pseudomonadaceae</taxon>
        <taxon>Pseudomonas</taxon>
    </lineage>
</organism>
<dbReference type="Gene3D" id="3.10.50.30">
    <property type="entry name" value="Transcription elongation factor, GreA/GreB, C-terminal domain"/>
    <property type="match status" value="1"/>
</dbReference>
<evidence type="ECO:0000313" key="3">
    <source>
        <dbReference type="Proteomes" id="UP000013940"/>
    </source>
</evidence>
<dbReference type="PANTHER" id="PTHR30437">
    <property type="entry name" value="TRANSCRIPTION ELONGATION FACTOR GREA"/>
    <property type="match status" value="1"/>
</dbReference>
<dbReference type="eggNOG" id="COG1670">
    <property type="taxonomic scope" value="Bacteria"/>
</dbReference>
<dbReference type="KEGG" id="pprc:PFLCHA0_c34880"/>
<dbReference type="InterPro" id="IPR036953">
    <property type="entry name" value="GreA/GreB_C_sf"/>
</dbReference>
<dbReference type="eggNOG" id="COG0782">
    <property type="taxonomic scope" value="Bacteria"/>
</dbReference>
<dbReference type="Proteomes" id="UP000013940">
    <property type="component" value="Chromosome"/>
</dbReference>
<dbReference type="SUPFAM" id="SSF54534">
    <property type="entry name" value="FKBP-like"/>
    <property type="match status" value="1"/>
</dbReference>
<proteinExistence type="predicted"/>
<dbReference type="Gene3D" id="3.40.630.30">
    <property type="match status" value="1"/>
</dbReference>
<dbReference type="PROSITE" id="PS51186">
    <property type="entry name" value="GNAT"/>
    <property type="match status" value="1"/>
</dbReference>
<evidence type="ECO:0000259" key="1">
    <source>
        <dbReference type="PROSITE" id="PS51186"/>
    </source>
</evidence>
<dbReference type="AlphaFoldDB" id="A0A2C9ENN8"/>
<dbReference type="Pfam" id="PF14760">
    <property type="entry name" value="Rnk_N"/>
    <property type="match status" value="1"/>
</dbReference>
<reference evidence="3" key="1">
    <citation type="journal article" date="2014" name="Genome Announc.">
        <title>Full-genome sequence of the plant growth-promoting bacterium Pseudomonas protegens CHA0.</title>
        <authorList>
            <person name="Jousset A."/>
            <person name="Schuldes J."/>
            <person name="Keel C."/>
            <person name="Maurhofer M."/>
            <person name="Daniel R."/>
            <person name="Scheu S."/>
            <person name="Thuermer A."/>
        </authorList>
    </citation>
    <scope>NUCLEOTIDE SEQUENCE [LARGE SCALE GENOMIC DNA]</scope>
    <source>
        <strain evidence="3">DSM 19095 / LMG 27888 / CFBP 6595 / CHA0</strain>
    </source>
</reference>